<proteinExistence type="predicted"/>
<reference evidence="1" key="1">
    <citation type="submission" date="2023-01" db="EMBL/GenBank/DDBJ databases">
        <title>Genome assembly of the deep-sea coral Lophelia pertusa.</title>
        <authorList>
            <person name="Herrera S."/>
            <person name="Cordes E."/>
        </authorList>
    </citation>
    <scope>NUCLEOTIDE SEQUENCE</scope>
    <source>
        <strain evidence="1">USNM1676648</strain>
        <tissue evidence="1">Polyp</tissue>
    </source>
</reference>
<evidence type="ECO:0000313" key="2">
    <source>
        <dbReference type="Proteomes" id="UP001163046"/>
    </source>
</evidence>
<gene>
    <name evidence="1" type="ORF">OS493_012891</name>
</gene>
<dbReference type="Proteomes" id="UP001163046">
    <property type="component" value="Unassembled WGS sequence"/>
</dbReference>
<sequence>MSSLTRIQDWLPSYGAQRGFSPSDTMMAVYDWVGSQTPDPEYFELHSNSVKCLPASMSVVEVDRQTLYMAECDVPPLSVMKLIIKQLNSEDSVNYLTAVQPP</sequence>
<name>A0A9W9Z1L9_9CNID</name>
<keyword evidence="2" id="KW-1185">Reference proteome</keyword>
<evidence type="ECO:0000313" key="1">
    <source>
        <dbReference type="EMBL" id="KAJ7373300.1"/>
    </source>
</evidence>
<comment type="caution">
    <text evidence="1">The sequence shown here is derived from an EMBL/GenBank/DDBJ whole genome shotgun (WGS) entry which is preliminary data.</text>
</comment>
<dbReference type="OrthoDB" id="5984642at2759"/>
<protein>
    <submittedName>
        <fullName evidence="1">Uncharacterized protein</fullName>
    </submittedName>
</protein>
<dbReference type="EMBL" id="MU826831">
    <property type="protein sequence ID" value="KAJ7373300.1"/>
    <property type="molecule type" value="Genomic_DNA"/>
</dbReference>
<accession>A0A9W9Z1L9</accession>
<dbReference type="AlphaFoldDB" id="A0A9W9Z1L9"/>
<organism evidence="1 2">
    <name type="scientific">Desmophyllum pertusum</name>
    <dbReference type="NCBI Taxonomy" id="174260"/>
    <lineage>
        <taxon>Eukaryota</taxon>
        <taxon>Metazoa</taxon>
        <taxon>Cnidaria</taxon>
        <taxon>Anthozoa</taxon>
        <taxon>Hexacorallia</taxon>
        <taxon>Scleractinia</taxon>
        <taxon>Caryophylliina</taxon>
        <taxon>Caryophylliidae</taxon>
        <taxon>Desmophyllum</taxon>
    </lineage>
</organism>